<dbReference type="AlphaFoldDB" id="A0A7S3I208"/>
<protein>
    <submittedName>
        <fullName evidence="1">Uncharacterized protein</fullName>
    </submittedName>
</protein>
<gene>
    <name evidence="1" type="ORF">FEHR0123_LOCUS6226</name>
</gene>
<accession>A0A7S3I208</accession>
<sequence length="112" mass="12830">MVGSTQALNDKHAELRVHNFKPAKEVKRSICALFLRKLFRVELRYAFEIQIPHVDQFKVGLDDFNGVGCHIGHHNHETLEDSAAEILFWRHALSRDVLLACQISLTGLRGHF</sequence>
<name>A0A7S3I208_9SPIT</name>
<proteinExistence type="predicted"/>
<reference evidence="1" key="1">
    <citation type="submission" date="2021-01" db="EMBL/GenBank/DDBJ databases">
        <authorList>
            <person name="Corre E."/>
            <person name="Pelletier E."/>
            <person name="Niang G."/>
            <person name="Scheremetjew M."/>
            <person name="Finn R."/>
            <person name="Kale V."/>
            <person name="Holt S."/>
            <person name="Cochrane G."/>
            <person name="Meng A."/>
            <person name="Brown T."/>
            <person name="Cohen L."/>
        </authorList>
    </citation>
    <scope>NUCLEOTIDE SEQUENCE</scope>
    <source>
        <strain evidence="1">Fehren 1</strain>
    </source>
</reference>
<dbReference type="EMBL" id="HBIE01020547">
    <property type="protein sequence ID" value="CAE0311307.1"/>
    <property type="molecule type" value="Transcribed_RNA"/>
</dbReference>
<organism evidence="1">
    <name type="scientific">Favella ehrenbergii</name>
    <dbReference type="NCBI Taxonomy" id="182087"/>
    <lineage>
        <taxon>Eukaryota</taxon>
        <taxon>Sar</taxon>
        <taxon>Alveolata</taxon>
        <taxon>Ciliophora</taxon>
        <taxon>Intramacronucleata</taxon>
        <taxon>Spirotrichea</taxon>
        <taxon>Choreotrichia</taxon>
        <taxon>Tintinnida</taxon>
        <taxon>Xystonellidae</taxon>
        <taxon>Favella</taxon>
    </lineage>
</organism>
<evidence type="ECO:0000313" key="1">
    <source>
        <dbReference type="EMBL" id="CAE0311307.1"/>
    </source>
</evidence>